<keyword evidence="9" id="KW-1271">Inflammasome</keyword>
<feature type="domain" description="NACHT" evidence="11">
    <location>
        <begin position="223"/>
        <end position="362"/>
    </location>
</feature>
<evidence type="ECO:0000313" key="12">
    <source>
        <dbReference type="Ensembl" id="ENSECRP00000000937.1"/>
    </source>
</evidence>
<dbReference type="SUPFAM" id="SSF52540">
    <property type="entry name" value="P-loop containing nucleoside triphosphate hydrolases"/>
    <property type="match status" value="1"/>
</dbReference>
<evidence type="ECO:0000256" key="9">
    <source>
        <dbReference type="ARBA" id="ARBA00023233"/>
    </source>
</evidence>
<proteinExistence type="inferred from homology"/>
<feature type="region of interest" description="Disordered" evidence="10">
    <location>
        <begin position="104"/>
        <end position="134"/>
    </location>
</feature>
<dbReference type="GO" id="GO:0005524">
    <property type="term" value="F:ATP binding"/>
    <property type="evidence" value="ECO:0007669"/>
    <property type="project" value="UniProtKB-KW"/>
</dbReference>
<evidence type="ECO:0000256" key="5">
    <source>
        <dbReference type="ARBA" id="ARBA00022741"/>
    </source>
</evidence>
<keyword evidence="8" id="KW-0395">Inflammatory response</keyword>
<dbReference type="AlphaFoldDB" id="A0A8C4REF5"/>
<comment type="similarity">
    <text evidence="2">Belongs to the NLRP family.</text>
</comment>
<accession>A0A8C4REF5</accession>
<name>A0A8C4REF5_ERPCA</name>
<evidence type="ECO:0000256" key="6">
    <source>
        <dbReference type="ARBA" id="ARBA00022840"/>
    </source>
</evidence>
<keyword evidence="5" id="KW-0547">Nucleotide-binding</keyword>
<dbReference type="Proteomes" id="UP000694620">
    <property type="component" value="Chromosome 1"/>
</dbReference>
<dbReference type="InterPro" id="IPR050637">
    <property type="entry name" value="NLRP_innate_immun_reg"/>
</dbReference>
<dbReference type="PANTHER" id="PTHR45690">
    <property type="entry name" value="NACHT, LRR AND PYD DOMAINS-CONTAINING PROTEIN 12"/>
    <property type="match status" value="1"/>
</dbReference>
<dbReference type="Pfam" id="PF05729">
    <property type="entry name" value="NACHT"/>
    <property type="match status" value="1"/>
</dbReference>
<evidence type="ECO:0000256" key="10">
    <source>
        <dbReference type="SAM" id="MobiDB-lite"/>
    </source>
</evidence>
<evidence type="ECO:0000259" key="11">
    <source>
        <dbReference type="PROSITE" id="PS50837"/>
    </source>
</evidence>
<dbReference type="Gene3D" id="3.40.50.300">
    <property type="entry name" value="P-loop containing nucleotide triphosphate hydrolases"/>
    <property type="match status" value="1"/>
</dbReference>
<keyword evidence="4" id="KW-0677">Repeat</keyword>
<dbReference type="SUPFAM" id="SSF52047">
    <property type="entry name" value="RNI-like"/>
    <property type="match status" value="1"/>
</dbReference>
<keyword evidence="6" id="KW-0067">ATP-binding</keyword>
<dbReference type="Pfam" id="PF13516">
    <property type="entry name" value="LRR_6"/>
    <property type="match status" value="3"/>
</dbReference>
<keyword evidence="3" id="KW-0963">Cytoplasm</keyword>
<dbReference type="GO" id="GO:0005829">
    <property type="term" value="C:cytosol"/>
    <property type="evidence" value="ECO:0007669"/>
    <property type="project" value="UniProtKB-SubCell"/>
</dbReference>
<evidence type="ECO:0000313" key="13">
    <source>
        <dbReference type="Proteomes" id="UP000694620"/>
    </source>
</evidence>
<evidence type="ECO:0000256" key="1">
    <source>
        <dbReference type="ARBA" id="ARBA00004110"/>
    </source>
</evidence>
<reference evidence="12" key="2">
    <citation type="submission" date="2025-08" db="UniProtKB">
        <authorList>
            <consortium name="Ensembl"/>
        </authorList>
    </citation>
    <scope>IDENTIFICATION</scope>
</reference>
<evidence type="ECO:0000256" key="2">
    <source>
        <dbReference type="ARBA" id="ARBA00008665"/>
    </source>
</evidence>
<dbReference type="InterPro" id="IPR032675">
    <property type="entry name" value="LRR_dom_sf"/>
</dbReference>
<gene>
    <name evidence="12" type="primary">LOC114666990</name>
</gene>
<comment type="subcellular location">
    <subcellularLocation>
        <location evidence="1">Inflammasome</location>
    </subcellularLocation>
</comment>
<dbReference type="Gene3D" id="3.80.10.10">
    <property type="entry name" value="Ribonuclease Inhibitor"/>
    <property type="match status" value="1"/>
</dbReference>
<evidence type="ECO:0000256" key="7">
    <source>
        <dbReference type="ARBA" id="ARBA00022843"/>
    </source>
</evidence>
<evidence type="ECO:0000256" key="4">
    <source>
        <dbReference type="ARBA" id="ARBA00022737"/>
    </source>
</evidence>
<sequence length="964" mass="109513">MYVADNNIMEKQTINVEEEEVCEWECVHAKVKSLGIKEEDCELVSLDIKEEAEVKPSITETNGYKNVERVKKDDLHLGCQNGAVTGLASSQSRHVSPVNVKFESLESDTKRTEEISSVETLEDQPPPTNPSGKSLHELHRLAVTEFIRNPEDPSLSGDPHNGAVDFETRYTELMIIEQDIKVEFVMNGKTWERLEEKGESKNCERIETENLFSRSQRSETPPRIVVVIGESGIGKTTMIQKIMFDWANGTQYQRFAFVFLFTFRDLNLLGYKNEQHISLTKLILRHYKYISDTEVKEILRKPESLLFLLDGLDEFRHKLDFTQSLMCSDPDSCVPLNILVSSLISQTLLNGCSVLITSRSTALEALDMQRVDQYVKVVGFVHEQRMIYFKKFFGDADLGAKAFQYVEENAILYIKCFNPSYCWIICRVLKNYFMTPEEERGPAPRTLTEVYVMFFHIILTNQRQETENQRRVLIQLAKMAYYAVDNKIRVLNETQEIFTFGLQSVLTSSFLSGLLWRQSYQEHMTYTFYPLALQEFMAAFYFYLEPSEGIEELLVKLDLCKDEQFKILTQFLLGLARKSVFKTLGWTLGESKRKTAIRILKWMKHKAKRALKGQDKNEALLVCQWLCETPNKKLIRDSIGKDLEMDFCRSTLSLLDCAVLSSVISCCGELKVLDLSSTHLTPEFIRRLAPGLNYCTKVFLDRCNLTYECCSVVSSVLSAPHSQLTYLRLNGNNLEDSGLDVLCEGMRNENCKLEKLMLFSSCFTSGCCSALSLTVSSPHSQLTDLDLNYNKLDDSGVCLLCEGLRSANCKLKTLCMVSCALTSGCCSALSSVLSTPHSQLTELWLCFNDLEDLGVNLLCEGMKSENCKLENLRLKSCRLTSECCSALSSVLSAAHSHLTILDLGINNLEDKGVHLLCEGLKDKNCKLKTLGLARNGISEKEKWNLFLLEKELYESGRLVNINTI</sequence>
<dbReference type="InterPro" id="IPR027417">
    <property type="entry name" value="P-loop_NTPase"/>
</dbReference>
<protein>
    <submittedName>
        <fullName evidence="12">NACHT, LRR and PYD domains-containing protein 3-like</fullName>
    </submittedName>
</protein>
<dbReference type="Ensembl" id="ENSECRT00000000958.1">
    <property type="protein sequence ID" value="ENSECRP00000000937.1"/>
    <property type="gene ID" value="ENSECRG00000000642.1"/>
</dbReference>
<keyword evidence="7" id="KW-0832">Ubl conjugation</keyword>
<dbReference type="PROSITE" id="PS50837">
    <property type="entry name" value="NACHT"/>
    <property type="match status" value="1"/>
</dbReference>
<reference evidence="12" key="1">
    <citation type="submission" date="2021-06" db="EMBL/GenBank/DDBJ databases">
        <authorList>
            <consortium name="Wellcome Sanger Institute Data Sharing"/>
        </authorList>
    </citation>
    <scope>NUCLEOTIDE SEQUENCE [LARGE SCALE GENOMIC DNA]</scope>
</reference>
<feature type="compositionally biased region" description="Basic and acidic residues" evidence="10">
    <location>
        <begin position="104"/>
        <end position="114"/>
    </location>
</feature>
<dbReference type="InterPro" id="IPR001611">
    <property type="entry name" value="Leu-rich_rpt"/>
</dbReference>
<organism evidence="12 13">
    <name type="scientific">Erpetoichthys calabaricus</name>
    <name type="common">Rope fish</name>
    <name type="synonym">Calamoichthys calabaricus</name>
    <dbReference type="NCBI Taxonomy" id="27687"/>
    <lineage>
        <taxon>Eukaryota</taxon>
        <taxon>Metazoa</taxon>
        <taxon>Chordata</taxon>
        <taxon>Craniata</taxon>
        <taxon>Vertebrata</taxon>
        <taxon>Euteleostomi</taxon>
        <taxon>Actinopterygii</taxon>
        <taxon>Polypteriformes</taxon>
        <taxon>Polypteridae</taxon>
        <taxon>Erpetoichthys</taxon>
    </lineage>
</organism>
<dbReference type="PANTHER" id="PTHR45690:SF19">
    <property type="entry name" value="NACHT, LRR AND PYD DOMAINS-CONTAINING PROTEIN 3"/>
    <property type="match status" value="1"/>
</dbReference>
<keyword evidence="13" id="KW-1185">Reference proteome</keyword>
<evidence type="ECO:0000256" key="8">
    <source>
        <dbReference type="ARBA" id="ARBA00023198"/>
    </source>
</evidence>
<dbReference type="InterPro" id="IPR041267">
    <property type="entry name" value="NLRP_HD2"/>
</dbReference>
<reference evidence="12" key="3">
    <citation type="submission" date="2025-09" db="UniProtKB">
        <authorList>
            <consortium name="Ensembl"/>
        </authorList>
    </citation>
    <scope>IDENTIFICATION</scope>
</reference>
<evidence type="ECO:0000256" key="3">
    <source>
        <dbReference type="ARBA" id="ARBA00022490"/>
    </source>
</evidence>
<dbReference type="InterPro" id="IPR007111">
    <property type="entry name" value="NACHT_NTPase"/>
</dbReference>
<dbReference type="SMART" id="SM00368">
    <property type="entry name" value="LRR_RI"/>
    <property type="match status" value="7"/>
</dbReference>
<dbReference type="GeneTree" id="ENSGT01150000287004"/>
<dbReference type="Pfam" id="PF17776">
    <property type="entry name" value="NLRC4_HD2"/>
    <property type="match status" value="1"/>
</dbReference>